<evidence type="ECO:0000313" key="2">
    <source>
        <dbReference type="Proteomes" id="UP000298416"/>
    </source>
</evidence>
<evidence type="ECO:0000313" key="1">
    <source>
        <dbReference type="EMBL" id="KAG6421557.1"/>
    </source>
</evidence>
<keyword evidence="2" id="KW-1185">Reference proteome</keyword>
<comment type="caution">
    <text evidence="1">The sequence shown here is derived from an EMBL/GenBank/DDBJ whole genome shotgun (WGS) entry which is preliminary data.</text>
</comment>
<sequence>MCSPYDVRAVTMSYKLTSDEREVYYWLMTAKENDKLRLIYNVNGMQVTHSQLLSVLPYARVHVAVINGWSAFLNHNEKYKSTESQSRLLMSTFPCFNIVVGHYSNWNESQASKFFQESVDTKIKYIDNFRWDRYNLLLEHNNYVSYGWMLRKAKTELLEFKWKTKGITQDCGVFAMRRMETYMWTKFKFPTLVFRSMFKCLRRDG</sequence>
<dbReference type="SUPFAM" id="SSF54001">
    <property type="entry name" value="Cysteine proteinases"/>
    <property type="match status" value="1"/>
</dbReference>
<reference evidence="1" key="1">
    <citation type="submission" date="2018-01" db="EMBL/GenBank/DDBJ databases">
        <authorList>
            <person name="Mao J.F."/>
        </authorList>
    </citation>
    <scope>NUCLEOTIDE SEQUENCE</scope>
    <source>
        <strain evidence="1">Huo1</strain>
        <tissue evidence="1">Leaf</tissue>
    </source>
</reference>
<reference evidence="1" key="2">
    <citation type="submission" date="2020-08" db="EMBL/GenBank/DDBJ databases">
        <title>Plant Genome Project.</title>
        <authorList>
            <person name="Zhang R.-G."/>
        </authorList>
    </citation>
    <scope>NUCLEOTIDE SEQUENCE</scope>
    <source>
        <strain evidence="1">Huo1</strain>
        <tissue evidence="1">Leaf</tissue>
    </source>
</reference>
<dbReference type="InterPro" id="IPR038765">
    <property type="entry name" value="Papain-like_cys_pep_sf"/>
</dbReference>
<dbReference type="EMBL" id="PNBA02000006">
    <property type="protein sequence ID" value="KAG6421557.1"/>
    <property type="molecule type" value="Genomic_DNA"/>
</dbReference>
<protein>
    <submittedName>
        <fullName evidence="1">Uncharacterized protein</fullName>
    </submittedName>
</protein>
<organism evidence="1">
    <name type="scientific">Salvia splendens</name>
    <name type="common">Scarlet sage</name>
    <dbReference type="NCBI Taxonomy" id="180675"/>
    <lineage>
        <taxon>Eukaryota</taxon>
        <taxon>Viridiplantae</taxon>
        <taxon>Streptophyta</taxon>
        <taxon>Embryophyta</taxon>
        <taxon>Tracheophyta</taxon>
        <taxon>Spermatophyta</taxon>
        <taxon>Magnoliopsida</taxon>
        <taxon>eudicotyledons</taxon>
        <taxon>Gunneridae</taxon>
        <taxon>Pentapetalae</taxon>
        <taxon>asterids</taxon>
        <taxon>lamiids</taxon>
        <taxon>Lamiales</taxon>
        <taxon>Lamiaceae</taxon>
        <taxon>Nepetoideae</taxon>
        <taxon>Mentheae</taxon>
        <taxon>Salviinae</taxon>
        <taxon>Salvia</taxon>
        <taxon>Salvia subgen. Calosphace</taxon>
        <taxon>core Calosphace</taxon>
    </lineage>
</organism>
<accession>A0A8X8ZY60</accession>
<name>A0A8X8ZY60_SALSN</name>
<dbReference type="AlphaFoldDB" id="A0A8X8ZY60"/>
<dbReference type="Proteomes" id="UP000298416">
    <property type="component" value="Unassembled WGS sequence"/>
</dbReference>
<proteinExistence type="predicted"/>
<gene>
    <name evidence="1" type="ORF">SASPL_118113</name>
</gene>